<reference evidence="2" key="1">
    <citation type="submission" date="2020-07" db="EMBL/GenBank/DDBJ databases">
        <title>The complete mitochondrial genome of Beauveia lii (Hypocreales: Cordycipitaceae).</title>
        <authorList>
            <person name="Zhang S.-L."/>
        </authorList>
    </citation>
    <scope>NUCLEOTIDE SEQUENCE</scope>
    <source>
        <strain evidence="2">RCEF5500</strain>
    </source>
</reference>
<gene>
    <name evidence="2" type="primary">orf113</name>
</gene>
<organism evidence="2">
    <name type="scientific">Beauveria lii</name>
    <dbReference type="NCBI Taxonomy" id="1290591"/>
    <lineage>
        <taxon>Eukaryota</taxon>
        <taxon>Fungi</taxon>
        <taxon>Dikarya</taxon>
        <taxon>Ascomycota</taxon>
        <taxon>Pezizomycotina</taxon>
        <taxon>Sordariomycetes</taxon>
        <taxon>Hypocreomycetidae</taxon>
        <taxon>Hypocreales</taxon>
        <taxon>Cordycipitaceae</taxon>
        <taxon>Beauveria</taxon>
    </lineage>
</organism>
<dbReference type="GeneID" id="63373469"/>
<dbReference type="AlphaFoldDB" id="A0A7S6PVW7"/>
<proteinExistence type="predicted"/>
<dbReference type="Pfam" id="PF07453">
    <property type="entry name" value="NUMOD1"/>
    <property type="match status" value="1"/>
</dbReference>
<dbReference type="EMBL" id="MT818175">
    <property type="protein sequence ID" value="QOU11089.1"/>
    <property type="molecule type" value="Genomic_DNA"/>
</dbReference>
<name>A0A7S6PVW7_9HYPO</name>
<dbReference type="InterPro" id="IPR010896">
    <property type="entry name" value="NUMOD1"/>
</dbReference>
<evidence type="ECO:0000313" key="2">
    <source>
        <dbReference type="EMBL" id="QOU11089.1"/>
    </source>
</evidence>
<accession>A0A7S6PVW7</accession>
<protein>
    <recommendedName>
        <fullName evidence="1">Nuclease-associated modular DNA-binding 1 domain-containing protein</fullName>
    </recommendedName>
</protein>
<evidence type="ECO:0000259" key="1">
    <source>
        <dbReference type="Pfam" id="PF07453"/>
    </source>
</evidence>
<sequence length="113" mass="13503">MRKHILVYNKDDNEILMEFKSAREMVRYFKIDGKVARTAIVKGEYEDFLLIYKDVSNRKVIYVFDSNTYKLQQEFNSITKALKYAKVNFYTLKTLLENGHSHKGKIYSYKNKL</sequence>
<geneLocation type="mitochondrion" evidence="2"/>
<keyword evidence="2" id="KW-0496">Mitochondrion</keyword>
<feature type="domain" description="Nuclease-associated modular DNA-binding 1" evidence="1">
    <location>
        <begin position="5"/>
        <end position="32"/>
    </location>
</feature>
<dbReference type="RefSeq" id="YP_010029648.1">
    <property type="nucleotide sequence ID" value="NC_053825.1"/>
</dbReference>